<proteinExistence type="predicted"/>
<dbReference type="InterPro" id="IPR036457">
    <property type="entry name" value="PPM-type-like_dom_sf"/>
</dbReference>
<dbReference type="Pfam" id="PF07228">
    <property type="entry name" value="SpoIIE"/>
    <property type="match status" value="1"/>
</dbReference>
<sequence length="518" mass="57132">MRKLTSIRTSLFLAMVLIVLIMSAVFLPYGFYSNIKSVRNSVDERLKSAAESLAEIMPDGFQKRVESETPNMAELGEIRQKISRLKNSSSLTSLYAIYKNSDGKIRYLIDEIFPPNAEMENPNPRILSAFETRNPTVAQIKDDTFDFMARTAIIPMESDDGAFFIGVAELETASIRPIIFNSLLNFFILLSLGSFLALIAAASVARKFSRPMRRLSSFTQKLTESNFDKGLKLSDTLPESEVRSVEVKTLAGNIDAMRSKLYEYIENLELETQARNRAETELKIAGQIQQTFLPKNDFKAENIEISANMQSAREAGGDLFCIEKLDGGKTAFAIGDVSGKGVPAALFMARITTLVRAALRNGAGISDTVNFLNQSIAENNESCTFVTFFLAVFDAEKSELNFVNCGHNPPIIKSENTPFKALEVKPNTILGVFADAKFETQKLKVRSGDILFLYTDGITEAANKNGELLGLNRLLSILNAQSDTSAKNLVNSAISNATDFEEDLPQTDDITALAAVFK</sequence>
<feature type="transmembrane region" description="Helical" evidence="2">
    <location>
        <begin position="183"/>
        <end position="205"/>
    </location>
</feature>
<keyword evidence="2" id="KW-0472">Membrane</keyword>
<keyword evidence="5" id="KW-1185">Reference proteome</keyword>
<dbReference type="InterPro" id="IPR001932">
    <property type="entry name" value="PPM-type_phosphatase-like_dom"/>
</dbReference>
<keyword evidence="1" id="KW-0378">Hydrolase</keyword>
<dbReference type="SMART" id="SM00331">
    <property type="entry name" value="PP2C_SIG"/>
    <property type="match status" value="1"/>
</dbReference>
<evidence type="ECO:0000313" key="4">
    <source>
        <dbReference type="EMBL" id="MDX8415305.1"/>
    </source>
</evidence>
<organism evidence="4 5">
    <name type="scientific">Intestinicryptomonas porci</name>
    <dbReference type="NCBI Taxonomy" id="2926320"/>
    <lineage>
        <taxon>Bacteria</taxon>
        <taxon>Pseudomonadati</taxon>
        <taxon>Verrucomicrobiota</taxon>
        <taxon>Opitutia</taxon>
        <taxon>Opitutales</taxon>
        <taxon>Intestinicryptomonaceae</taxon>
        <taxon>Intestinicryptomonas</taxon>
    </lineage>
</organism>
<feature type="domain" description="PPM-type phosphatase" evidence="3">
    <location>
        <begin position="302"/>
        <end position="517"/>
    </location>
</feature>
<dbReference type="Proteomes" id="UP001275932">
    <property type="component" value="Unassembled WGS sequence"/>
</dbReference>
<feature type="transmembrane region" description="Helical" evidence="2">
    <location>
        <begin position="12"/>
        <end position="32"/>
    </location>
</feature>
<dbReference type="SUPFAM" id="SSF81606">
    <property type="entry name" value="PP2C-like"/>
    <property type="match status" value="1"/>
</dbReference>
<evidence type="ECO:0000256" key="2">
    <source>
        <dbReference type="SAM" id="Phobius"/>
    </source>
</evidence>
<reference evidence="4 5" key="1">
    <citation type="submission" date="2022-03" db="EMBL/GenBank/DDBJ databases">
        <title>Novel taxa within the pig intestine.</title>
        <authorList>
            <person name="Wylensek D."/>
            <person name="Bishof K."/>
            <person name="Afrizal A."/>
            <person name="Clavel T."/>
        </authorList>
    </citation>
    <scope>NUCLEOTIDE SEQUENCE [LARGE SCALE GENOMIC DNA]</scope>
    <source>
        <strain evidence="4 5">CLA-KB-P66</strain>
    </source>
</reference>
<keyword evidence="2" id="KW-1133">Transmembrane helix</keyword>
<comment type="caution">
    <text evidence="4">The sequence shown here is derived from an EMBL/GenBank/DDBJ whole genome shotgun (WGS) entry which is preliminary data.</text>
</comment>
<accession>A0ABU4WFG3</accession>
<protein>
    <submittedName>
        <fullName evidence="4">Serine/threonine-protein phosphatase</fullName>
    </submittedName>
</protein>
<dbReference type="EMBL" id="JALBUT010000003">
    <property type="protein sequence ID" value="MDX8415305.1"/>
    <property type="molecule type" value="Genomic_DNA"/>
</dbReference>
<dbReference type="RefSeq" id="WP_370396753.1">
    <property type="nucleotide sequence ID" value="NZ_JALBUT010000003.1"/>
</dbReference>
<dbReference type="PANTHER" id="PTHR43156">
    <property type="entry name" value="STAGE II SPORULATION PROTEIN E-RELATED"/>
    <property type="match status" value="1"/>
</dbReference>
<dbReference type="InterPro" id="IPR052016">
    <property type="entry name" value="Bact_Sigma-Reg"/>
</dbReference>
<keyword evidence="2" id="KW-0812">Transmembrane</keyword>
<dbReference type="PROSITE" id="PS51746">
    <property type="entry name" value="PPM_2"/>
    <property type="match status" value="1"/>
</dbReference>
<gene>
    <name evidence="4" type="ORF">MOX91_03810</name>
</gene>
<dbReference type="Gene3D" id="3.60.40.10">
    <property type="entry name" value="PPM-type phosphatase domain"/>
    <property type="match status" value="1"/>
</dbReference>
<dbReference type="Gene3D" id="6.10.340.10">
    <property type="match status" value="1"/>
</dbReference>
<evidence type="ECO:0000259" key="3">
    <source>
        <dbReference type="PROSITE" id="PS51746"/>
    </source>
</evidence>
<evidence type="ECO:0000313" key="5">
    <source>
        <dbReference type="Proteomes" id="UP001275932"/>
    </source>
</evidence>
<name>A0ABU4WFG3_9BACT</name>
<evidence type="ECO:0000256" key="1">
    <source>
        <dbReference type="ARBA" id="ARBA00022801"/>
    </source>
</evidence>
<dbReference type="PANTHER" id="PTHR43156:SF2">
    <property type="entry name" value="STAGE II SPORULATION PROTEIN E"/>
    <property type="match status" value="1"/>
</dbReference>